<dbReference type="GO" id="GO:0006261">
    <property type="term" value="P:DNA-templated DNA replication"/>
    <property type="evidence" value="ECO:0007669"/>
    <property type="project" value="TreeGrafter"/>
</dbReference>
<dbReference type="InterPro" id="IPR003593">
    <property type="entry name" value="AAA+_ATPase"/>
</dbReference>
<dbReference type="InterPro" id="IPR027417">
    <property type="entry name" value="P-loop_NTPase"/>
</dbReference>
<evidence type="ECO:0000256" key="3">
    <source>
        <dbReference type="ARBA" id="ARBA00020776"/>
    </source>
</evidence>
<dbReference type="PANTHER" id="PTHR13779:SF7">
    <property type="entry name" value="ATPASE WRNIP1"/>
    <property type="match status" value="1"/>
</dbReference>
<keyword evidence="4" id="KW-0235">DNA replication</keyword>
<dbReference type="Pfam" id="PF16193">
    <property type="entry name" value="AAA_assoc_2"/>
    <property type="match status" value="1"/>
</dbReference>
<dbReference type="RefSeq" id="WP_103872358.1">
    <property type="nucleotide sequence ID" value="NZ_FNUY01000003.1"/>
</dbReference>
<dbReference type="PANTHER" id="PTHR13779">
    <property type="entry name" value="WERNER HELICASE-INTERACTING PROTEIN 1 FAMILY MEMBER"/>
    <property type="match status" value="1"/>
</dbReference>
<dbReference type="SUPFAM" id="SSF48019">
    <property type="entry name" value="post-AAA+ oligomerization domain-like"/>
    <property type="match status" value="1"/>
</dbReference>
<dbReference type="InterPro" id="IPR021886">
    <property type="entry name" value="MgsA_C"/>
</dbReference>
<dbReference type="GO" id="GO:0003677">
    <property type="term" value="F:DNA binding"/>
    <property type="evidence" value="ECO:0007669"/>
    <property type="project" value="InterPro"/>
</dbReference>
<dbReference type="CDD" id="cd00009">
    <property type="entry name" value="AAA"/>
    <property type="match status" value="1"/>
</dbReference>
<dbReference type="GO" id="GO:0000731">
    <property type="term" value="P:DNA synthesis involved in DNA repair"/>
    <property type="evidence" value="ECO:0007669"/>
    <property type="project" value="TreeGrafter"/>
</dbReference>
<evidence type="ECO:0000256" key="5">
    <source>
        <dbReference type="ARBA" id="ARBA00022741"/>
    </source>
</evidence>
<dbReference type="GO" id="GO:0017116">
    <property type="term" value="F:single-stranded DNA helicase activity"/>
    <property type="evidence" value="ECO:0007669"/>
    <property type="project" value="TreeGrafter"/>
</dbReference>
<dbReference type="CDD" id="cd18139">
    <property type="entry name" value="HLD_clamp_RarA"/>
    <property type="match status" value="1"/>
</dbReference>
<dbReference type="GO" id="GO:0005524">
    <property type="term" value="F:ATP binding"/>
    <property type="evidence" value="ECO:0007669"/>
    <property type="project" value="UniProtKB-KW"/>
</dbReference>
<dbReference type="Gene3D" id="1.10.3710.10">
    <property type="entry name" value="DNA polymerase III clamp loader subunits, C-terminal domain"/>
    <property type="match status" value="1"/>
</dbReference>
<dbReference type="Proteomes" id="UP000236743">
    <property type="component" value="Unassembled WGS sequence"/>
</dbReference>
<comment type="function">
    <text evidence="1">DNA-dependent ATPase that plays important roles in cellular responses to stalled DNA replication processes.</text>
</comment>
<dbReference type="InterPro" id="IPR008921">
    <property type="entry name" value="DNA_pol3_clamp-load_cplx_C"/>
</dbReference>
<evidence type="ECO:0000256" key="4">
    <source>
        <dbReference type="ARBA" id="ARBA00022705"/>
    </source>
</evidence>
<comment type="similarity">
    <text evidence="2">Belongs to the AAA ATPase family. RarA/MGS1/WRNIP1 subfamily.</text>
</comment>
<dbReference type="AlphaFoldDB" id="A0A1H5Y8I5"/>
<dbReference type="EMBL" id="FNUY01000003">
    <property type="protein sequence ID" value="SEG19900.1"/>
    <property type="molecule type" value="Genomic_DNA"/>
</dbReference>
<proteinExistence type="inferred from homology"/>
<feature type="domain" description="AAA+ ATPase" evidence="7">
    <location>
        <begin position="47"/>
        <end position="164"/>
    </location>
</feature>
<dbReference type="InterPro" id="IPR051314">
    <property type="entry name" value="AAA_ATPase_RarA/MGS1/WRNIP1"/>
</dbReference>
<evidence type="ECO:0000259" key="7">
    <source>
        <dbReference type="SMART" id="SM00382"/>
    </source>
</evidence>
<evidence type="ECO:0000313" key="8">
    <source>
        <dbReference type="EMBL" id="SEG19900.1"/>
    </source>
</evidence>
<organism evidence="8 9">
    <name type="scientific">Bosea lathyri</name>
    <dbReference type="NCBI Taxonomy" id="1036778"/>
    <lineage>
        <taxon>Bacteria</taxon>
        <taxon>Pseudomonadati</taxon>
        <taxon>Pseudomonadota</taxon>
        <taxon>Alphaproteobacteria</taxon>
        <taxon>Hyphomicrobiales</taxon>
        <taxon>Boseaceae</taxon>
        <taxon>Bosea</taxon>
    </lineage>
</organism>
<protein>
    <recommendedName>
        <fullName evidence="3">Replication-associated recombination protein A</fullName>
    </recommendedName>
</protein>
<dbReference type="FunFam" id="1.20.272.10:FF:000001">
    <property type="entry name" value="Putative AAA family ATPase"/>
    <property type="match status" value="1"/>
</dbReference>
<dbReference type="Gene3D" id="3.40.50.300">
    <property type="entry name" value="P-loop containing nucleotide triphosphate hydrolases"/>
    <property type="match status" value="1"/>
</dbReference>
<dbReference type="GO" id="GO:0008047">
    <property type="term" value="F:enzyme activator activity"/>
    <property type="evidence" value="ECO:0007669"/>
    <property type="project" value="TreeGrafter"/>
</dbReference>
<name>A0A1H5Y8I5_9HYPH</name>
<gene>
    <name evidence="8" type="ORF">SAMN04488115_103565</name>
</gene>
<keyword evidence="5" id="KW-0547">Nucleotide-binding</keyword>
<dbReference type="Pfam" id="PF12002">
    <property type="entry name" value="MgsA_C"/>
    <property type="match status" value="1"/>
</dbReference>
<dbReference type="InterPro" id="IPR032423">
    <property type="entry name" value="AAA_assoc_2"/>
</dbReference>
<dbReference type="SMART" id="SM00382">
    <property type="entry name" value="AAA"/>
    <property type="match status" value="1"/>
</dbReference>
<evidence type="ECO:0000256" key="1">
    <source>
        <dbReference type="ARBA" id="ARBA00002393"/>
    </source>
</evidence>
<dbReference type="OrthoDB" id="9778364at2"/>
<keyword evidence="6" id="KW-0067">ATP-binding</keyword>
<dbReference type="SUPFAM" id="SSF52540">
    <property type="entry name" value="P-loop containing nucleoside triphosphate hydrolases"/>
    <property type="match status" value="1"/>
</dbReference>
<dbReference type="Gene3D" id="1.20.272.10">
    <property type="match status" value="1"/>
</dbReference>
<dbReference type="GO" id="GO:0016887">
    <property type="term" value="F:ATP hydrolysis activity"/>
    <property type="evidence" value="ECO:0007669"/>
    <property type="project" value="InterPro"/>
</dbReference>
<dbReference type="InterPro" id="IPR003959">
    <property type="entry name" value="ATPase_AAA_core"/>
</dbReference>
<evidence type="ECO:0000313" key="9">
    <source>
        <dbReference type="Proteomes" id="UP000236743"/>
    </source>
</evidence>
<dbReference type="Pfam" id="PF00004">
    <property type="entry name" value="AAA"/>
    <property type="match status" value="1"/>
</dbReference>
<accession>A0A1H5Y8I5</accession>
<evidence type="ECO:0000256" key="6">
    <source>
        <dbReference type="ARBA" id="ARBA00022840"/>
    </source>
</evidence>
<dbReference type="FunFam" id="3.40.50.300:FF:000137">
    <property type="entry name" value="Replication-associated recombination protein A"/>
    <property type="match status" value="1"/>
</dbReference>
<keyword evidence="9" id="KW-1185">Reference proteome</keyword>
<evidence type="ECO:0000256" key="2">
    <source>
        <dbReference type="ARBA" id="ARBA00008959"/>
    </source>
</evidence>
<sequence length="438" mass="48272">MTMSLFEEAAPRPLAEVLRPQRLADVLGQDHLLADDGPIGRMVASKRLSSFILWGPPGVGKTTIARLVATQVGLDFVQLSAVLSGVADLRKVIEAAKQLRLGAGRQTALFVDELHRFNRTTQDAMLPHVEDGTITLIGATTENPSFSMVAALLSRTKVYTLKRFERADLLKLAERAEAYTGRLLPLDEKARNALVEMADGDGRYLLGLCEELLALPRDEVLDTAGLADVVQKRAPIYDKGQEEHYNLLSCFHKSLRGSDVQAALYWAARMMIGGEDPGTIFRRLACAASEDVGMADPQAMPQVIAAWNAFERVGWPEGKLFMGQAITYVATAPKSNATYMGFSSALALAQNTGSLPPPKHILNAPTKLMKELGYHAGYRYDHDFPDAFSGQEFFPDELAGTNRPEFYAPNERGFERDIKKRLDFWNRSKAGRKAADDE</sequence>
<reference evidence="8 9" key="1">
    <citation type="submission" date="2016-10" db="EMBL/GenBank/DDBJ databases">
        <authorList>
            <person name="de Groot N.N."/>
        </authorList>
    </citation>
    <scope>NUCLEOTIDE SEQUENCE [LARGE SCALE GENOMIC DNA]</scope>
    <source>
        <strain evidence="8 9">DSM 26656</strain>
    </source>
</reference>